<organism evidence="2 3">
    <name type="scientific">Pedobacter heparinus (strain ATCC 13125 / DSM 2366 / CIP 104194 / JCM 7457 / NBRC 12017 / NCIMB 9290 / NRRL B-14731 / HIM 762-3)</name>
    <dbReference type="NCBI Taxonomy" id="485917"/>
    <lineage>
        <taxon>Bacteria</taxon>
        <taxon>Pseudomonadati</taxon>
        <taxon>Bacteroidota</taxon>
        <taxon>Sphingobacteriia</taxon>
        <taxon>Sphingobacteriales</taxon>
        <taxon>Sphingobacteriaceae</taxon>
        <taxon>Pedobacter</taxon>
    </lineage>
</organism>
<dbReference type="KEGG" id="phe:Phep_2488"/>
<dbReference type="EMBL" id="CP001681">
    <property type="protein sequence ID" value="ACU04692.1"/>
    <property type="molecule type" value="Genomic_DNA"/>
</dbReference>
<feature type="transmembrane region" description="Helical" evidence="1">
    <location>
        <begin position="7"/>
        <end position="26"/>
    </location>
</feature>
<dbReference type="InterPro" id="IPR008620">
    <property type="entry name" value="FixH"/>
</dbReference>
<name>C6XZJ6_PEDHD</name>
<gene>
    <name evidence="2" type="ordered locus">Phep_2488</name>
</gene>
<proteinExistence type="predicted"/>
<protein>
    <submittedName>
        <fullName evidence="2">FixH family protein</fullName>
    </submittedName>
</protein>
<sequence>MNWGTKLVIGMLCFMSFIIVLGILMFNSKDDALVDKDYYEKGLEYDKDYNRKEQVKTDDAAPEITVLSDEMRITFKAAAQGELKLIRNSDQRMDKKTAIKTDGANQVKLSLKGISKGRWKIILSWMTDGKAYLNEQEITVL</sequence>
<keyword evidence="3" id="KW-1185">Reference proteome</keyword>
<dbReference type="OrthoDB" id="1493774at2"/>
<dbReference type="Proteomes" id="UP000000852">
    <property type="component" value="Chromosome"/>
</dbReference>
<dbReference type="AlphaFoldDB" id="C6XZJ6"/>
<dbReference type="RefSeq" id="WP_015808304.1">
    <property type="nucleotide sequence ID" value="NC_013061.1"/>
</dbReference>
<evidence type="ECO:0000313" key="2">
    <source>
        <dbReference type="EMBL" id="ACU04692.1"/>
    </source>
</evidence>
<reference evidence="2 3" key="1">
    <citation type="journal article" date="2009" name="Stand. Genomic Sci.">
        <title>Complete genome sequence of Pedobacter heparinus type strain (HIM 762-3).</title>
        <authorList>
            <person name="Han C."/>
            <person name="Spring S."/>
            <person name="Lapidus A."/>
            <person name="Del Rio T.G."/>
            <person name="Tice H."/>
            <person name="Copeland A."/>
            <person name="Cheng J.F."/>
            <person name="Lucas S."/>
            <person name="Chen F."/>
            <person name="Nolan M."/>
            <person name="Bruce D."/>
            <person name="Goodwin L."/>
            <person name="Pitluck S."/>
            <person name="Ivanova N."/>
            <person name="Mavromatis K."/>
            <person name="Mikhailova N."/>
            <person name="Pati A."/>
            <person name="Chen A."/>
            <person name="Palaniappan K."/>
            <person name="Land M."/>
            <person name="Hauser L."/>
            <person name="Chang Y.J."/>
            <person name="Jeffries C.C."/>
            <person name="Saunders E."/>
            <person name="Chertkov O."/>
            <person name="Brettin T."/>
            <person name="Goker M."/>
            <person name="Rohde M."/>
            <person name="Bristow J."/>
            <person name="Eisen J.A."/>
            <person name="Markowitz V."/>
            <person name="Hugenholtz P."/>
            <person name="Kyrpides N.C."/>
            <person name="Klenk H.P."/>
            <person name="Detter J.C."/>
        </authorList>
    </citation>
    <scope>NUCLEOTIDE SEQUENCE [LARGE SCALE GENOMIC DNA]</scope>
    <source>
        <strain evidence="3">ATCC 13125 / DSM 2366 / CIP 104194 / JCM 7457 / NBRC 12017 / NCIMB 9290 / NRRL B-14731 / HIM 762-3</strain>
    </source>
</reference>
<keyword evidence="1" id="KW-1133">Transmembrane helix</keyword>
<accession>C6XZJ6</accession>
<dbReference type="Pfam" id="PF05751">
    <property type="entry name" value="FixH"/>
    <property type="match status" value="1"/>
</dbReference>
<dbReference type="HOGENOM" id="CLU_142165_2_0_10"/>
<evidence type="ECO:0000313" key="3">
    <source>
        <dbReference type="Proteomes" id="UP000000852"/>
    </source>
</evidence>
<dbReference type="STRING" id="485917.Phep_2488"/>
<keyword evidence="1" id="KW-0812">Transmembrane</keyword>
<dbReference type="eggNOG" id="COG3198">
    <property type="taxonomic scope" value="Bacteria"/>
</dbReference>
<keyword evidence="1" id="KW-0472">Membrane</keyword>
<evidence type="ECO:0000256" key="1">
    <source>
        <dbReference type="SAM" id="Phobius"/>
    </source>
</evidence>